<keyword evidence="1" id="KW-0175">Coiled coil</keyword>
<proteinExistence type="predicted"/>
<dbReference type="AlphaFoldDB" id="A0A6P8BJM7"/>
<gene>
    <name evidence="3" type="ORF">PgNI_00166</name>
</gene>
<dbReference type="Proteomes" id="UP000515153">
    <property type="component" value="Unplaced"/>
</dbReference>
<evidence type="ECO:0000313" key="2">
    <source>
        <dbReference type="Proteomes" id="UP000515153"/>
    </source>
</evidence>
<dbReference type="KEGG" id="pgri:PgNI_00166"/>
<organism evidence="2 3">
    <name type="scientific">Pyricularia grisea</name>
    <name type="common">Crabgrass-specific blast fungus</name>
    <name type="synonym">Magnaporthe grisea</name>
    <dbReference type="NCBI Taxonomy" id="148305"/>
    <lineage>
        <taxon>Eukaryota</taxon>
        <taxon>Fungi</taxon>
        <taxon>Dikarya</taxon>
        <taxon>Ascomycota</taxon>
        <taxon>Pezizomycotina</taxon>
        <taxon>Sordariomycetes</taxon>
        <taxon>Sordariomycetidae</taxon>
        <taxon>Magnaporthales</taxon>
        <taxon>Pyriculariaceae</taxon>
        <taxon>Pyricularia</taxon>
    </lineage>
</organism>
<name>A0A6P8BJM7_PYRGI</name>
<reference evidence="3" key="3">
    <citation type="submission" date="2025-08" db="UniProtKB">
        <authorList>
            <consortium name="RefSeq"/>
        </authorList>
    </citation>
    <scope>IDENTIFICATION</scope>
    <source>
        <strain evidence="3">NI907</strain>
    </source>
</reference>
<feature type="coiled-coil region" evidence="1">
    <location>
        <begin position="116"/>
        <end position="143"/>
    </location>
</feature>
<evidence type="ECO:0008006" key="4">
    <source>
        <dbReference type="Google" id="ProtNLM"/>
    </source>
</evidence>
<evidence type="ECO:0000256" key="1">
    <source>
        <dbReference type="SAM" id="Coils"/>
    </source>
</evidence>
<protein>
    <recommendedName>
        <fullName evidence="4">Fungal N-terminal domain-containing protein</fullName>
    </recommendedName>
</protein>
<evidence type="ECO:0000313" key="3">
    <source>
        <dbReference type="RefSeq" id="XP_030987199.1"/>
    </source>
</evidence>
<accession>A0A6P8BJM7</accession>
<keyword evidence="2" id="KW-1185">Reference proteome</keyword>
<dbReference type="GeneID" id="41955163"/>
<dbReference type="RefSeq" id="XP_030987199.1">
    <property type="nucleotide sequence ID" value="XM_031120249.1"/>
</dbReference>
<reference evidence="3" key="1">
    <citation type="journal article" date="2019" name="Mol. Biol. Evol.">
        <title>Blast fungal genomes show frequent chromosomal changes, gene gains and losses, and effector gene turnover.</title>
        <authorList>
            <person name="Gomez Luciano L.B."/>
            <person name="Jason Tsai I."/>
            <person name="Chuma I."/>
            <person name="Tosa Y."/>
            <person name="Chen Y.H."/>
            <person name="Li J.Y."/>
            <person name="Li M.Y."/>
            <person name="Jade Lu M.Y."/>
            <person name="Nakayashiki H."/>
            <person name="Li W.H."/>
        </authorList>
    </citation>
    <scope>NUCLEOTIDE SEQUENCE</scope>
    <source>
        <strain evidence="3">NI907</strain>
    </source>
</reference>
<sequence length="146" mass="16157">MSGLEPLAAMGFACSVLRLVEAGGKIFNIAQTAYQQGTIDRKTAKEYTSILFQLSNEMLSKSATAPAKPAHCEVELLKTAKTCRDVSRDLSEDLTYLDSLASKGELLAAVKLAAKVSWRQRRLKRLEQNLKDVESRMQKLILGRVL</sequence>
<reference evidence="3" key="2">
    <citation type="submission" date="2019-10" db="EMBL/GenBank/DDBJ databases">
        <authorList>
            <consortium name="NCBI Genome Project"/>
        </authorList>
    </citation>
    <scope>NUCLEOTIDE SEQUENCE</scope>
    <source>
        <strain evidence="3">NI907</strain>
    </source>
</reference>